<protein>
    <submittedName>
        <fullName evidence="1">Uncharacterized protein</fullName>
    </submittedName>
</protein>
<reference evidence="1 2" key="1">
    <citation type="submission" date="2024-04" db="EMBL/GenBank/DDBJ databases">
        <title>Methanococcoides sp. LMO-2.</title>
        <authorList>
            <person name="Liang L."/>
        </authorList>
    </citation>
    <scope>NUCLEOTIDE SEQUENCE [LARGE SCALE GENOMIC DNA]</scope>
    <source>
        <strain evidence="1 2">LMO-2</strain>
    </source>
</reference>
<proteinExistence type="predicted"/>
<sequence length="149" mass="16699">MKVLSFLVLLMILSSASLTALAQESDEATDFMHFDSMVMRFDGTDAYVTVTYDLDTFGRMYVLAFGTRHLESSFETIFSEYEEAEVIEIGYDTAIITLKDVSRSSGNYYLHDGRDLSTDIDSLKVIYPGGTSKTLTSVTETPNIFYGKE</sequence>
<gene>
    <name evidence="1" type="ORF">WOA13_05550</name>
</gene>
<dbReference type="EMBL" id="JBCAUS010000003">
    <property type="protein sequence ID" value="MEL4305291.1"/>
    <property type="molecule type" value="Genomic_DNA"/>
</dbReference>
<evidence type="ECO:0000313" key="2">
    <source>
        <dbReference type="Proteomes" id="UP001396646"/>
    </source>
</evidence>
<name>A0ABU9KTE7_9EURY</name>
<comment type="caution">
    <text evidence="1">The sequence shown here is derived from an EMBL/GenBank/DDBJ whole genome shotgun (WGS) entry which is preliminary data.</text>
</comment>
<evidence type="ECO:0000313" key="1">
    <source>
        <dbReference type="EMBL" id="MEL4305291.1"/>
    </source>
</evidence>
<organism evidence="1 2">
    <name type="scientific">Methanococcoides cohabitans</name>
    <dbReference type="NCBI Taxonomy" id="3136559"/>
    <lineage>
        <taxon>Archaea</taxon>
        <taxon>Methanobacteriati</taxon>
        <taxon>Methanobacteriota</taxon>
        <taxon>Stenosarchaea group</taxon>
        <taxon>Methanomicrobia</taxon>
        <taxon>Methanosarcinales</taxon>
        <taxon>Methanosarcinaceae</taxon>
        <taxon>Methanococcoides</taxon>
    </lineage>
</organism>
<dbReference type="RefSeq" id="WP_342126962.1">
    <property type="nucleotide sequence ID" value="NZ_JBCAUS010000003.1"/>
</dbReference>
<keyword evidence="2" id="KW-1185">Reference proteome</keyword>
<accession>A0ABU9KTE7</accession>
<dbReference type="Proteomes" id="UP001396646">
    <property type="component" value="Unassembled WGS sequence"/>
</dbReference>